<reference evidence="1 2" key="1">
    <citation type="submission" date="2016-11" db="EMBL/GenBank/DDBJ databases">
        <authorList>
            <person name="Jaros S."/>
            <person name="Januszkiewicz K."/>
            <person name="Wedrychowicz H."/>
        </authorList>
    </citation>
    <scope>NUCLEOTIDE SEQUENCE [LARGE SCALE GENOMIC DNA]</scope>
    <source>
        <strain evidence="1 2">DSM 21425</strain>
    </source>
</reference>
<evidence type="ECO:0000313" key="2">
    <source>
        <dbReference type="Proteomes" id="UP000184225"/>
    </source>
</evidence>
<gene>
    <name evidence="1" type="ORF">SAMN04488096_101244</name>
</gene>
<sequence length="249" mass="28239">MRNTTILFFLIFNVVLSQEKQFSGVIIADSIAFTQVNIVNLTQEIGTVNNTKGEFAINANIGDEIIFSSIQYETYQITLTQENFLENTTIYLLSEVNELEEVKISNISLTGNLTKDAANLKTTPYFYPSSVGLPNAAPVLSVEERRLYSARTGGPVGLLVDVLSGRMAMLKRMKEIADAEGVISKSKKMVTTHFIVNDLQIPEDYIDDFFYFCSEDENFKKIVNTNDKLKMIVFLNSKKELYLKHKEWK</sequence>
<dbReference type="EMBL" id="FQYY01000001">
    <property type="protein sequence ID" value="SHI35212.1"/>
    <property type="molecule type" value="Genomic_DNA"/>
</dbReference>
<keyword evidence="2" id="KW-1185">Reference proteome</keyword>
<dbReference type="OrthoDB" id="1466882at2"/>
<organism evidence="1 2">
    <name type="scientific">Mesonia phycicola</name>
    <dbReference type="NCBI Taxonomy" id="579105"/>
    <lineage>
        <taxon>Bacteria</taxon>
        <taxon>Pseudomonadati</taxon>
        <taxon>Bacteroidota</taxon>
        <taxon>Flavobacteriia</taxon>
        <taxon>Flavobacteriales</taxon>
        <taxon>Flavobacteriaceae</taxon>
        <taxon>Mesonia</taxon>
    </lineage>
</organism>
<dbReference type="SUPFAM" id="SSF49464">
    <property type="entry name" value="Carboxypeptidase regulatory domain-like"/>
    <property type="match status" value="1"/>
</dbReference>
<evidence type="ECO:0008006" key="3">
    <source>
        <dbReference type="Google" id="ProtNLM"/>
    </source>
</evidence>
<proteinExistence type="predicted"/>
<name>A0A1M6AFM4_9FLAO</name>
<dbReference type="STRING" id="579105.SAMN04488096_101244"/>
<accession>A0A1M6AFM4</accession>
<dbReference type="Proteomes" id="UP000184225">
    <property type="component" value="Unassembled WGS sequence"/>
</dbReference>
<dbReference type="AlphaFoldDB" id="A0A1M6AFM4"/>
<evidence type="ECO:0000313" key="1">
    <source>
        <dbReference type="EMBL" id="SHI35212.1"/>
    </source>
</evidence>
<dbReference type="RefSeq" id="WP_073147393.1">
    <property type="nucleotide sequence ID" value="NZ_FQYY01000001.1"/>
</dbReference>
<protein>
    <recommendedName>
        <fullName evidence="3">CarboxypepD_reg-like domain-containing protein</fullName>
    </recommendedName>
</protein>
<dbReference type="InterPro" id="IPR008969">
    <property type="entry name" value="CarboxyPept-like_regulatory"/>
</dbReference>